<proteinExistence type="predicted"/>
<protein>
    <recommendedName>
        <fullName evidence="4">SAM domain-containing protein</fullName>
    </recommendedName>
</protein>
<gene>
    <name evidence="2" type="ORF">M9Y10_045867</name>
</gene>
<feature type="coiled-coil region" evidence="1">
    <location>
        <begin position="72"/>
        <end position="106"/>
    </location>
</feature>
<dbReference type="EMBL" id="JAPFFF010000009">
    <property type="protein sequence ID" value="KAK8883216.1"/>
    <property type="molecule type" value="Genomic_DNA"/>
</dbReference>
<evidence type="ECO:0000313" key="2">
    <source>
        <dbReference type="EMBL" id="KAK8883216.1"/>
    </source>
</evidence>
<dbReference type="Proteomes" id="UP001470230">
    <property type="component" value="Unassembled WGS sequence"/>
</dbReference>
<evidence type="ECO:0000256" key="1">
    <source>
        <dbReference type="SAM" id="Coils"/>
    </source>
</evidence>
<keyword evidence="1" id="KW-0175">Coiled coil</keyword>
<evidence type="ECO:0008006" key="4">
    <source>
        <dbReference type="Google" id="ProtNLM"/>
    </source>
</evidence>
<organism evidence="2 3">
    <name type="scientific">Tritrichomonas musculus</name>
    <dbReference type="NCBI Taxonomy" id="1915356"/>
    <lineage>
        <taxon>Eukaryota</taxon>
        <taxon>Metamonada</taxon>
        <taxon>Parabasalia</taxon>
        <taxon>Tritrichomonadida</taxon>
        <taxon>Tritrichomonadidae</taxon>
        <taxon>Tritrichomonas</taxon>
    </lineage>
</organism>
<name>A0ABR2JWS6_9EUKA</name>
<accession>A0ABR2JWS6</accession>
<sequence length="112" mass="13405">MLEIKVLEPVKNCIKEFDTPDDFNIYYMKNKDEIDKLTTHKLNKMFKIAGYRKTRIKGSLMLRTDYASKKKNDKQASSVDELRDRIDVLQREYDEIKDRMNQLIEIINKQLS</sequence>
<reference evidence="2 3" key="1">
    <citation type="submission" date="2024-04" db="EMBL/GenBank/DDBJ databases">
        <title>Tritrichomonas musculus Genome.</title>
        <authorList>
            <person name="Alves-Ferreira E."/>
            <person name="Grigg M."/>
            <person name="Lorenzi H."/>
            <person name="Galac M."/>
        </authorList>
    </citation>
    <scope>NUCLEOTIDE SEQUENCE [LARGE SCALE GENOMIC DNA]</scope>
    <source>
        <strain evidence="2 3">EAF2021</strain>
    </source>
</reference>
<evidence type="ECO:0000313" key="3">
    <source>
        <dbReference type="Proteomes" id="UP001470230"/>
    </source>
</evidence>
<keyword evidence="3" id="KW-1185">Reference proteome</keyword>
<comment type="caution">
    <text evidence="2">The sequence shown here is derived from an EMBL/GenBank/DDBJ whole genome shotgun (WGS) entry which is preliminary data.</text>
</comment>